<dbReference type="GO" id="GO:0016787">
    <property type="term" value="F:hydrolase activity"/>
    <property type="evidence" value="ECO:0007669"/>
    <property type="project" value="UniProtKB-KW"/>
</dbReference>
<accession>A0A0M9VRX4</accession>
<dbReference type="Proteomes" id="UP000053831">
    <property type="component" value="Unassembled WGS sequence"/>
</dbReference>
<evidence type="ECO:0000256" key="2">
    <source>
        <dbReference type="ARBA" id="ARBA00038334"/>
    </source>
</evidence>
<reference evidence="4 5" key="1">
    <citation type="submission" date="2015-07" db="EMBL/GenBank/DDBJ databases">
        <title>The genome of the fungus Escovopsis weberi, a specialized disease agent of ant agriculture.</title>
        <authorList>
            <person name="de Man T.J."/>
            <person name="Stajich J.E."/>
            <person name="Kubicek C.P."/>
            <person name="Chenthamara K."/>
            <person name="Atanasova L."/>
            <person name="Druzhinina I.S."/>
            <person name="Birnbaum S."/>
            <person name="Barribeau S.M."/>
            <person name="Teiling C."/>
            <person name="Suen G."/>
            <person name="Currie C."/>
            <person name="Gerardo N.M."/>
        </authorList>
    </citation>
    <scope>NUCLEOTIDE SEQUENCE [LARGE SCALE GENOMIC DNA]</scope>
</reference>
<sequence length="355" mass="39380">MDTSKLKPNDPRVKYETAVVRGKTYSYILGEPQGPKRDTVLLVHGFPDMAFGWRHQIPYLMSLGFQVVAPNLLGYPGTDAPRDLSHYTLRSVAADLAELMSARFVGAGGQIVLGGHDWGGALIWRMALWHPRLVKAVFALCTPMLSIPREYVDLETLVESGALANFRYQLQFGGPVLQDHFQTREDLRRFFRVLYGGTVPGTAPPAGCLGPEGVMLEESFKLVGAPRLLDADELEHYAARYAERSAECGGEGDPLRGPLSWYRTRRLNFDDDVELLEALGGAQPRFAMPALFVAASRDRALPPAMAAGMERFFDDLKRDEIDATHFVLTEEPDKTNASLGRWLDGLYHGELKASL</sequence>
<gene>
    <name evidence="4" type="ORF">ESCO_006020</name>
</gene>
<dbReference type="Pfam" id="PF00561">
    <property type="entry name" value="Abhydrolase_1"/>
    <property type="match status" value="1"/>
</dbReference>
<proteinExistence type="inferred from homology"/>
<evidence type="ECO:0000256" key="1">
    <source>
        <dbReference type="ARBA" id="ARBA00022801"/>
    </source>
</evidence>
<dbReference type="PRINTS" id="PR00412">
    <property type="entry name" value="EPOXHYDRLASE"/>
</dbReference>
<evidence type="ECO:0000313" key="4">
    <source>
        <dbReference type="EMBL" id="KOS17083.1"/>
    </source>
</evidence>
<dbReference type="AlphaFoldDB" id="A0A0M9VRX4"/>
<dbReference type="EMBL" id="LGSR01000028">
    <property type="protein sequence ID" value="KOS17083.1"/>
    <property type="molecule type" value="Genomic_DNA"/>
</dbReference>
<dbReference type="InterPro" id="IPR029058">
    <property type="entry name" value="AB_hydrolase_fold"/>
</dbReference>
<comment type="similarity">
    <text evidence="2">Belongs to the AB hydrolase superfamily. Epoxide hydrolase family.</text>
</comment>
<name>A0A0M9VRX4_ESCWE</name>
<dbReference type="STRING" id="150374.A0A0M9VRX4"/>
<comment type="caution">
    <text evidence="4">The sequence shown here is derived from an EMBL/GenBank/DDBJ whole genome shotgun (WGS) entry which is preliminary data.</text>
</comment>
<dbReference type="PANTHER" id="PTHR43329">
    <property type="entry name" value="EPOXIDE HYDROLASE"/>
    <property type="match status" value="1"/>
</dbReference>
<organism evidence="4 5">
    <name type="scientific">Escovopsis weberi</name>
    <dbReference type="NCBI Taxonomy" id="150374"/>
    <lineage>
        <taxon>Eukaryota</taxon>
        <taxon>Fungi</taxon>
        <taxon>Dikarya</taxon>
        <taxon>Ascomycota</taxon>
        <taxon>Pezizomycotina</taxon>
        <taxon>Sordariomycetes</taxon>
        <taxon>Hypocreomycetidae</taxon>
        <taxon>Hypocreales</taxon>
        <taxon>Hypocreaceae</taxon>
        <taxon>Escovopsis</taxon>
    </lineage>
</organism>
<dbReference type="Gene3D" id="3.40.50.1820">
    <property type="entry name" value="alpha/beta hydrolase"/>
    <property type="match status" value="1"/>
</dbReference>
<dbReference type="InterPro" id="IPR000073">
    <property type="entry name" value="AB_hydrolase_1"/>
</dbReference>
<protein>
    <submittedName>
        <fullName evidence="4">Bifunctional epoxide hydrolase 2</fullName>
    </submittedName>
</protein>
<dbReference type="OrthoDB" id="408373at2759"/>
<dbReference type="SUPFAM" id="SSF53474">
    <property type="entry name" value="alpha/beta-Hydrolases"/>
    <property type="match status" value="1"/>
</dbReference>
<evidence type="ECO:0000259" key="3">
    <source>
        <dbReference type="Pfam" id="PF00561"/>
    </source>
</evidence>
<keyword evidence="1 4" id="KW-0378">Hydrolase</keyword>
<feature type="domain" description="AB hydrolase-1" evidence="3">
    <location>
        <begin position="39"/>
        <end position="148"/>
    </location>
</feature>
<evidence type="ECO:0000313" key="5">
    <source>
        <dbReference type="Proteomes" id="UP000053831"/>
    </source>
</evidence>
<dbReference type="InterPro" id="IPR000639">
    <property type="entry name" value="Epox_hydrolase-like"/>
</dbReference>
<keyword evidence="5" id="KW-1185">Reference proteome</keyword>